<sequence length="113" mass="13068">MPADQELSSILNRRQAINEALDEGKEVTPQFKIVKKNIFSEFHEFSRREIKEYEKTFNRLCGHDPLLAVVKYQSVKTDSFMAQLSGSPLAVTRLVRFRTKEIAFRYGKTANGR</sequence>
<dbReference type="OrthoDB" id="6572480at2759"/>
<protein>
    <submittedName>
        <fullName evidence="1">Uncharacterized protein</fullName>
    </submittedName>
</protein>
<evidence type="ECO:0000313" key="2">
    <source>
        <dbReference type="Proteomes" id="UP000235965"/>
    </source>
</evidence>
<dbReference type="STRING" id="105785.A0A2J7Q5H5"/>
<comment type="caution">
    <text evidence="1">The sequence shown here is derived from an EMBL/GenBank/DDBJ whole genome shotgun (WGS) entry which is preliminary data.</text>
</comment>
<gene>
    <name evidence="1" type="ORF">B7P43_G13721</name>
</gene>
<reference evidence="1 2" key="1">
    <citation type="submission" date="2017-12" db="EMBL/GenBank/DDBJ databases">
        <title>Hemimetabolous genomes reveal molecular basis of termite eusociality.</title>
        <authorList>
            <person name="Harrison M.C."/>
            <person name="Jongepier E."/>
            <person name="Robertson H.M."/>
            <person name="Arning N."/>
            <person name="Bitard-Feildel T."/>
            <person name="Chao H."/>
            <person name="Childers C.P."/>
            <person name="Dinh H."/>
            <person name="Doddapaneni H."/>
            <person name="Dugan S."/>
            <person name="Gowin J."/>
            <person name="Greiner C."/>
            <person name="Han Y."/>
            <person name="Hu H."/>
            <person name="Hughes D.S.T."/>
            <person name="Huylmans A.-K."/>
            <person name="Kemena C."/>
            <person name="Kremer L.P.M."/>
            <person name="Lee S.L."/>
            <person name="Lopez-Ezquerra A."/>
            <person name="Mallet L."/>
            <person name="Monroy-Kuhn J.M."/>
            <person name="Moser A."/>
            <person name="Murali S.C."/>
            <person name="Muzny D.M."/>
            <person name="Otani S."/>
            <person name="Piulachs M.-D."/>
            <person name="Poelchau M."/>
            <person name="Qu J."/>
            <person name="Schaub F."/>
            <person name="Wada-Katsumata A."/>
            <person name="Worley K.C."/>
            <person name="Xie Q."/>
            <person name="Ylla G."/>
            <person name="Poulsen M."/>
            <person name="Gibbs R.A."/>
            <person name="Schal C."/>
            <person name="Richards S."/>
            <person name="Belles X."/>
            <person name="Korb J."/>
            <person name="Bornberg-Bauer E."/>
        </authorList>
    </citation>
    <scope>NUCLEOTIDE SEQUENCE [LARGE SCALE GENOMIC DNA]</scope>
    <source>
        <tissue evidence="1">Whole body</tissue>
    </source>
</reference>
<accession>A0A2J7Q5H5</accession>
<keyword evidence="2" id="KW-1185">Reference proteome</keyword>
<dbReference type="AlphaFoldDB" id="A0A2J7Q5H5"/>
<organism evidence="1 2">
    <name type="scientific">Cryptotermes secundus</name>
    <dbReference type="NCBI Taxonomy" id="105785"/>
    <lineage>
        <taxon>Eukaryota</taxon>
        <taxon>Metazoa</taxon>
        <taxon>Ecdysozoa</taxon>
        <taxon>Arthropoda</taxon>
        <taxon>Hexapoda</taxon>
        <taxon>Insecta</taxon>
        <taxon>Pterygota</taxon>
        <taxon>Neoptera</taxon>
        <taxon>Polyneoptera</taxon>
        <taxon>Dictyoptera</taxon>
        <taxon>Blattodea</taxon>
        <taxon>Blattoidea</taxon>
        <taxon>Termitoidae</taxon>
        <taxon>Kalotermitidae</taxon>
        <taxon>Cryptotermitinae</taxon>
        <taxon>Cryptotermes</taxon>
    </lineage>
</organism>
<dbReference type="InParanoid" id="A0A2J7Q5H5"/>
<proteinExistence type="predicted"/>
<evidence type="ECO:0000313" key="1">
    <source>
        <dbReference type="EMBL" id="PNF23837.1"/>
    </source>
</evidence>
<name>A0A2J7Q5H5_9NEOP</name>
<dbReference type="Proteomes" id="UP000235965">
    <property type="component" value="Unassembled WGS sequence"/>
</dbReference>
<dbReference type="EMBL" id="NEVH01017557">
    <property type="protein sequence ID" value="PNF23837.1"/>
    <property type="molecule type" value="Genomic_DNA"/>
</dbReference>